<evidence type="ECO:0000313" key="2">
    <source>
        <dbReference type="EMBL" id="KAJ1118673.1"/>
    </source>
</evidence>
<gene>
    <name evidence="2" type="ORF">NDU88_006861</name>
</gene>
<dbReference type="Proteomes" id="UP001066276">
    <property type="component" value="Chromosome 8"/>
</dbReference>
<feature type="compositionally biased region" description="Basic and acidic residues" evidence="1">
    <location>
        <begin position="26"/>
        <end position="45"/>
    </location>
</feature>
<proteinExistence type="predicted"/>
<dbReference type="EMBL" id="JANPWB010000012">
    <property type="protein sequence ID" value="KAJ1118673.1"/>
    <property type="molecule type" value="Genomic_DNA"/>
</dbReference>
<evidence type="ECO:0000313" key="3">
    <source>
        <dbReference type="Proteomes" id="UP001066276"/>
    </source>
</evidence>
<protein>
    <submittedName>
        <fullName evidence="2">Uncharacterized protein</fullName>
    </submittedName>
</protein>
<sequence>MLVCVTCQVGACNLGKAHAAPEVAEAAEKAEENTEDRPSAQVDSHKSQVVGVAGWHLGEHGEAWLQKIISLIIAEVGYIWYIQQVFHVQSVNGFARISNAWAHGVYIFFPSHVYRVAL</sequence>
<name>A0AAV7NRH7_PLEWA</name>
<organism evidence="2 3">
    <name type="scientific">Pleurodeles waltl</name>
    <name type="common">Iberian ribbed newt</name>
    <dbReference type="NCBI Taxonomy" id="8319"/>
    <lineage>
        <taxon>Eukaryota</taxon>
        <taxon>Metazoa</taxon>
        <taxon>Chordata</taxon>
        <taxon>Craniata</taxon>
        <taxon>Vertebrata</taxon>
        <taxon>Euteleostomi</taxon>
        <taxon>Amphibia</taxon>
        <taxon>Batrachia</taxon>
        <taxon>Caudata</taxon>
        <taxon>Salamandroidea</taxon>
        <taxon>Salamandridae</taxon>
        <taxon>Pleurodelinae</taxon>
        <taxon>Pleurodeles</taxon>
    </lineage>
</organism>
<evidence type="ECO:0000256" key="1">
    <source>
        <dbReference type="SAM" id="MobiDB-lite"/>
    </source>
</evidence>
<accession>A0AAV7NRH7</accession>
<comment type="caution">
    <text evidence="2">The sequence shown here is derived from an EMBL/GenBank/DDBJ whole genome shotgun (WGS) entry which is preliminary data.</text>
</comment>
<dbReference type="AlphaFoldDB" id="A0AAV7NRH7"/>
<keyword evidence="3" id="KW-1185">Reference proteome</keyword>
<reference evidence="2" key="1">
    <citation type="journal article" date="2022" name="bioRxiv">
        <title>Sequencing and chromosome-scale assembly of the giantPleurodeles waltlgenome.</title>
        <authorList>
            <person name="Brown T."/>
            <person name="Elewa A."/>
            <person name="Iarovenko S."/>
            <person name="Subramanian E."/>
            <person name="Araus A.J."/>
            <person name="Petzold A."/>
            <person name="Susuki M."/>
            <person name="Suzuki K.-i.T."/>
            <person name="Hayashi T."/>
            <person name="Toyoda A."/>
            <person name="Oliveira C."/>
            <person name="Osipova E."/>
            <person name="Leigh N.D."/>
            <person name="Simon A."/>
            <person name="Yun M.H."/>
        </authorList>
    </citation>
    <scope>NUCLEOTIDE SEQUENCE</scope>
    <source>
        <strain evidence="2">20211129_DDA</strain>
        <tissue evidence="2">Liver</tissue>
    </source>
</reference>
<feature type="region of interest" description="Disordered" evidence="1">
    <location>
        <begin position="25"/>
        <end position="45"/>
    </location>
</feature>